<reference evidence="2" key="1">
    <citation type="submission" date="2018-11" db="EMBL/GenBank/DDBJ databases">
        <authorList>
            <consortium name="Pathogen Informatics"/>
        </authorList>
    </citation>
    <scope>NUCLEOTIDE SEQUENCE</scope>
</reference>
<comment type="caution">
    <text evidence="2">The sequence shown here is derived from an EMBL/GenBank/DDBJ whole genome shotgun (WGS) entry which is preliminary data.</text>
</comment>
<name>A0A448XJE0_9PLAT</name>
<dbReference type="Proteomes" id="UP000784294">
    <property type="component" value="Unassembled WGS sequence"/>
</dbReference>
<feature type="region of interest" description="Disordered" evidence="1">
    <location>
        <begin position="163"/>
        <end position="214"/>
    </location>
</feature>
<keyword evidence="3" id="KW-1185">Reference proteome</keyword>
<feature type="compositionally biased region" description="Basic and acidic residues" evidence="1">
    <location>
        <begin position="204"/>
        <end position="214"/>
    </location>
</feature>
<feature type="compositionally biased region" description="Low complexity" evidence="1">
    <location>
        <begin position="84"/>
        <end position="93"/>
    </location>
</feature>
<dbReference type="EMBL" id="CAAALY010256944">
    <property type="protein sequence ID" value="VEL38116.1"/>
    <property type="molecule type" value="Genomic_DNA"/>
</dbReference>
<evidence type="ECO:0000313" key="3">
    <source>
        <dbReference type="Proteomes" id="UP000784294"/>
    </source>
</evidence>
<gene>
    <name evidence="2" type="ORF">PXEA_LOCUS31556</name>
</gene>
<organism evidence="2 3">
    <name type="scientific">Protopolystoma xenopodis</name>
    <dbReference type="NCBI Taxonomy" id="117903"/>
    <lineage>
        <taxon>Eukaryota</taxon>
        <taxon>Metazoa</taxon>
        <taxon>Spiralia</taxon>
        <taxon>Lophotrochozoa</taxon>
        <taxon>Platyhelminthes</taxon>
        <taxon>Monogenea</taxon>
        <taxon>Polyopisthocotylea</taxon>
        <taxon>Polystomatidea</taxon>
        <taxon>Polystomatidae</taxon>
        <taxon>Protopolystoma</taxon>
    </lineage>
</organism>
<dbReference type="AlphaFoldDB" id="A0A448XJE0"/>
<evidence type="ECO:0000313" key="2">
    <source>
        <dbReference type="EMBL" id="VEL38116.1"/>
    </source>
</evidence>
<accession>A0A448XJE0</accession>
<protein>
    <submittedName>
        <fullName evidence="2">Uncharacterized protein</fullName>
    </submittedName>
</protein>
<feature type="region of interest" description="Disordered" evidence="1">
    <location>
        <begin position="76"/>
        <end position="112"/>
    </location>
</feature>
<proteinExistence type="predicted"/>
<sequence>MTGGLGVLQPVRPDAFGRITVRERCLFRRAQMGHHTFASSHVNMSSGRKQTVVGVGGLQAGSEMGQRVIVNLTHWSVGGHEQQTSATESSSPSERPRRTGEPVAATARRGEQRRLYNPEAPATMCRGIVGKLAFLPFDTSPEPILTINSRLLDSTGCDGADAVATTPIGRRSGCPGSRTNGPTSPRPDHRHSAVSARFDATGLESRDRSGPDLV</sequence>
<evidence type="ECO:0000256" key="1">
    <source>
        <dbReference type="SAM" id="MobiDB-lite"/>
    </source>
</evidence>